<proteinExistence type="predicted"/>
<dbReference type="EMBL" id="HBUE01087883">
    <property type="protein sequence ID" value="CAG6480301.1"/>
    <property type="molecule type" value="Transcribed_RNA"/>
</dbReference>
<evidence type="ECO:0000313" key="1">
    <source>
        <dbReference type="EMBL" id="CAG6480303.1"/>
    </source>
</evidence>
<dbReference type="EMBL" id="HBUE01087887">
    <property type="protein sequence ID" value="CAG6480304.1"/>
    <property type="molecule type" value="Transcribed_RNA"/>
</dbReference>
<protein>
    <submittedName>
        <fullName evidence="1">(northern house mosquito) hypothetical protein</fullName>
    </submittedName>
</protein>
<dbReference type="EMBL" id="HBUE01087885">
    <property type="protein sequence ID" value="CAG6480303.1"/>
    <property type="molecule type" value="Transcribed_RNA"/>
</dbReference>
<name>A0A8D8BTD7_CULPI</name>
<accession>A0A8D8BTD7</accession>
<sequence>MDALSCFPRLLYRQGCSRTKPVSFIKYFKLFSGSSALSSVVCSCFINGSRKLKCGVSAQGDGEVRLRDRLNSFFKLLHLILQSWGVAPCPIRCATKPQANCLFL</sequence>
<reference evidence="1" key="1">
    <citation type="submission" date="2021-05" db="EMBL/GenBank/DDBJ databases">
        <authorList>
            <person name="Alioto T."/>
            <person name="Alioto T."/>
            <person name="Gomez Garrido J."/>
        </authorList>
    </citation>
    <scope>NUCLEOTIDE SEQUENCE</scope>
</reference>
<dbReference type="AlphaFoldDB" id="A0A8D8BTD7"/>
<organism evidence="1">
    <name type="scientific">Culex pipiens</name>
    <name type="common">House mosquito</name>
    <dbReference type="NCBI Taxonomy" id="7175"/>
    <lineage>
        <taxon>Eukaryota</taxon>
        <taxon>Metazoa</taxon>
        <taxon>Ecdysozoa</taxon>
        <taxon>Arthropoda</taxon>
        <taxon>Hexapoda</taxon>
        <taxon>Insecta</taxon>
        <taxon>Pterygota</taxon>
        <taxon>Neoptera</taxon>
        <taxon>Endopterygota</taxon>
        <taxon>Diptera</taxon>
        <taxon>Nematocera</taxon>
        <taxon>Culicoidea</taxon>
        <taxon>Culicidae</taxon>
        <taxon>Culicinae</taxon>
        <taxon>Culicini</taxon>
        <taxon>Culex</taxon>
        <taxon>Culex</taxon>
    </lineage>
</organism>